<reference evidence="1" key="1">
    <citation type="submission" date="2018-05" db="EMBL/GenBank/DDBJ databases">
        <authorList>
            <person name="Lanie J.A."/>
            <person name="Ng W.-L."/>
            <person name="Kazmierczak K.M."/>
            <person name="Andrzejewski T.M."/>
            <person name="Davidsen T.M."/>
            <person name="Wayne K.J."/>
            <person name="Tettelin H."/>
            <person name="Glass J.I."/>
            <person name="Rusch D."/>
            <person name="Podicherti R."/>
            <person name="Tsui H.-C.T."/>
            <person name="Winkler M.E."/>
        </authorList>
    </citation>
    <scope>NUCLEOTIDE SEQUENCE</scope>
</reference>
<gene>
    <name evidence="1" type="ORF">METZ01_LOCUS58873</name>
</gene>
<accession>A0A381SR94</accession>
<evidence type="ECO:0000313" key="1">
    <source>
        <dbReference type="EMBL" id="SVA06019.1"/>
    </source>
</evidence>
<name>A0A381SR94_9ZZZZ</name>
<proteinExistence type="predicted"/>
<sequence>MILTAGYNVYPAEVSSGVRLGPGLEHGREV</sequence>
<feature type="non-terminal residue" evidence="1">
    <location>
        <position position="30"/>
    </location>
</feature>
<organism evidence="1">
    <name type="scientific">marine metagenome</name>
    <dbReference type="NCBI Taxonomy" id="408172"/>
    <lineage>
        <taxon>unclassified sequences</taxon>
        <taxon>metagenomes</taxon>
        <taxon>ecological metagenomes</taxon>
    </lineage>
</organism>
<dbReference type="AlphaFoldDB" id="A0A381SR94"/>
<protein>
    <submittedName>
        <fullName evidence="1">Uncharacterized protein</fullName>
    </submittedName>
</protein>
<dbReference type="EMBL" id="UINC01003403">
    <property type="protein sequence ID" value="SVA06019.1"/>
    <property type="molecule type" value="Genomic_DNA"/>
</dbReference>